<keyword evidence="2" id="KW-1185">Reference proteome</keyword>
<proteinExistence type="predicted"/>
<dbReference type="Pfam" id="PF20461">
    <property type="entry name" value="DUF6714"/>
    <property type="match status" value="1"/>
</dbReference>
<protein>
    <submittedName>
        <fullName evidence="1">Uncharacterized protein</fullName>
    </submittedName>
</protein>
<evidence type="ECO:0000313" key="1">
    <source>
        <dbReference type="EMBL" id="MBJ7544734.1"/>
    </source>
</evidence>
<accession>A0A8I1KKZ9</accession>
<evidence type="ECO:0000313" key="2">
    <source>
        <dbReference type="Proteomes" id="UP000623250"/>
    </source>
</evidence>
<dbReference type="InterPro" id="IPR046560">
    <property type="entry name" value="DUF6714"/>
</dbReference>
<dbReference type="EMBL" id="JAEMUK010000080">
    <property type="protein sequence ID" value="MBJ7544734.1"/>
    <property type="molecule type" value="Genomic_DNA"/>
</dbReference>
<comment type="caution">
    <text evidence="1">The sequence shown here is derived from an EMBL/GenBank/DDBJ whole genome shotgun (WGS) entry which is preliminary data.</text>
</comment>
<dbReference type="Proteomes" id="UP000623250">
    <property type="component" value="Unassembled WGS sequence"/>
</dbReference>
<dbReference type="RefSeq" id="WP_199502512.1">
    <property type="nucleotide sequence ID" value="NZ_JAEMUK010000080.1"/>
</dbReference>
<dbReference type="AlphaFoldDB" id="A0A8I1KKZ9"/>
<reference evidence="1 2" key="1">
    <citation type="submission" date="2020-12" db="EMBL/GenBank/DDBJ databases">
        <title>Revised draft genomes of Rhodomicrobium vannielii ATCC 17100 and Rhodomicrobium udaipurense JA643.</title>
        <authorList>
            <person name="Conners E.M."/>
            <person name="Davenport E.J."/>
            <person name="Bose A."/>
        </authorList>
    </citation>
    <scope>NUCLEOTIDE SEQUENCE [LARGE SCALE GENOMIC DNA]</scope>
    <source>
        <strain evidence="1 2">JA643</strain>
    </source>
</reference>
<name>A0A8I1KKZ9_9HYPH</name>
<organism evidence="1 2">
    <name type="scientific">Rhodomicrobium udaipurense</name>
    <dbReference type="NCBI Taxonomy" id="1202716"/>
    <lineage>
        <taxon>Bacteria</taxon>
        <taxon>Pseudomonadati</taxon>
        <taxon>Pseudomonadota</taxon>
        <taxon>Alphaproteobacteria</taxon>
        <taxon>Hyphomicrobiales</taxon>
        <taxon>Hyphomicrobiaceae</taxon>
        <taxon>Rhodomicrobium</taxon>
    </lineage>
</organism>
<sequence length="199" mass="23475">MTPEAAKLCKDIENAFGSVPYPGDDDIVDGCDWESQETRKILKGKHWRDVPFEDLGGWLRDITPLLSPAGFHFYLPAFMTLTVVDYRRADIIPDAIFLLLTPRELTDYDEKQRKFEEFAETHPEAAKFTAEEWRQINEPMRDMCRTGTAQRRFDARVSRFTQEQAKVIRQFIEYLRDTYADDYTDDAPQKALDRYWNRF</sequence>
<gene>
    <name evidence="1" type="ORF">JDN41_14360</name>
</gene>